<evidence type="ECO:0000313" key="2">
    <source>
        <dbReference type="Proteomes" id="UP001055811"/>
    </source>
</evidence>
<proteinExistence type="predicted"/>
<organism evidence="1 2">
    <name type="scientific">Cichorium intybus</name>
    <name type="common">Chicory</name>
    <dbReference type="NCBI Taxonomy" id="13427"/>
    <lineage>
        <taxon>Eukaryota</taxon>
        <taxon>Viridiplantae</taxon>
        <taxon>Streptophyta</taxon>
        <taxon>Embryophyta</taxon>
        <taxon>Tracheophyta</taxon>
        <taxon>Spermatophyta</taxon>
        <taxon>Magnoliopsida</taxon>
        <taxon>eudicotyledons</taxon>
        <taxon>Gunneridae</taxon>
        <taxon>Pentapetalae</taxon>
        <taxon>asterids</taxon>
        <taxon>campanulids</taxon>
        <taxon>Asterales</taxon>
        <taxon>Asteraceae</taxon>
        <taxon>Cichorioideae</taxon>
        <taxon>Cichorieae</taxon>
        <taxon>Cichoriinae</taxon>
        <taxon>Cichorium</taxon>
    </lineage>
</organism>
<accession>A0ACB9D2L8</accession>
<reference evidence="2" key="1">
    <citation type="journal article" date="2022" name="Mol. Ecol. Resour.">
        <title>The genomes of chicory, endive, great burdock and yacon provide insights into Asteraceae palaeo-polyploidization history and plant inulin production.</title>
        <authorList>
            <person name="Fan W."/>
            <person name="Wang S."/>
            <person name="Wang H."/>
            <person name="Wang A."/>
            <person name="Jiang F."/>
            <person name="Liu H."/>
            <person name="Zhao H."/>
            <person name="Xu D."/>
            <person name="Zhang Y."/>
        </authorList>
    </citation>
    <scope>NUCLEOTIDE SEQUENCE [LARGE SCALE GENOMIC DNA]</scope>
    <source>
        <strain evidence="2">cv. Punajuju</strain>
    </source>
</reference>
<dbReference type="Proteomes" id="UP001055811">
    <property type="component" value="Linkage Group LG05"/>
</dbReference>
<evidence type="ECO:0000313" key="1">
    <source>
        <dbReference type="EMBL" id="KAI3740873.1"/>
    </source>
</evidence>
<reference evidence="1 2" key="2">
    <citation type="journal article" date="2022" name="Mol. Ecol. Resour.">
        <title>The genomes of chicory, endive, great burdock and yacon provide insights into Asteraceae paleo-polyploidization history and plant inulin production.</title>
        <authorList>
            <person name="Fan W."/>
            <person name="Wang S."/>
            <person name="Wang H."/>
            <person name="Wang A."/>
            <person name="Jiang F."/>
            <person name="Liu H."/>
            <person name="Zhao H."/>
            <person name="Xu D."/>
            <person name="Zhang Y."/>
        </authorList>
    </citation>
    <scope>NUCLEOTIDE SEQUENCE [LARGE SCALE GENOMIC DNA]</scope>
    <source>
        <strain evidence="2">cv. Punajuju</strain>
        <tissue evidence="1">Leaves</tissue>
    </source>
</reference>
<dbReference type="EMBL" id="CM042013">
    <property type="protein sequence ID" value="KAI3740873.1"/>
    <property type="molecule type" value="Genomic_DNA"/>
</dbReference>
<keyword evidence="2" id="KW-1185">Reference proteome</keyword>
<protein>
    <submittedName>
        <fullName evidence="1">Uncharacterized protein</fullName>
    </submittedName>
</protein>
<name>A0ACB9D2L8_CICIN</name>
<gene>
    <name evidence="1" type="ORF">L2E82_31348</name>
</gene>
<comment type="caution">
    <text evidence="1">The sequence shown here is derived from an EMBL/GenBank/DDBJ whole genome shotgun (WGS) entry which is preliminary data.</text>
</comment>
<sequence>MIIRLLPRPSILCFVARNRYFLSLSSNLLPWEGKVKNKFGIHLNVRSMSGSGSSWSPSPVLSEKQVDQVDNVLAGKEDEHGGVIVEMSTQPMDPIMFTCLLKASMLHWKQQGKRGIWIKLPIELVNLMESIVKEGFYYHHAEANYVMLVHWIPETTNTLPANASHRVGIGAFVMNQNGEVLVVQEKTGKFQGTGIWKFPTGVVDEGEDICDAAVREVKEETGIETKFVEVLAFRQSHKSFFEKSDLFFMCMLQPLSFNIQIQEREIDAAQWMTFDEYASQEFVEKHDLLKYMVKICIAKREGKYTGFSPVSTTTSFNNKQSNLYLNTTDLNSS</sequence>